<name>A0ACA9S576_9GLOM</name>
<gene>
    <name evidence="1" type="ORF">RPERSI_LOCUS26575</name>
</gene>
<evidence type="ECO:0000313" key="2">
    <source>
        <dbReference type="Proteomes" id="UP000789920"/>
    </source>
</evidence>
<organism evidence="1 2">
    <name type="scientific">Racocetra persica</name>
    <dbReference type="NCBI Taxonomy" id="160502"/>
    <lineage>
        <taxon>Eukaryota</taxon>
        <taxon>Fungi</taxon>
        <taxon>Fungi incertae sedis</taxon>
        <taxon>Mucoromycota</taxon>
        <taxon>Glomeromycotina</taxon>
        <taxon>Glomeromycetes</taxon>
        <taxon>Diversisporales</taxon>
        <taxon>Gigasporaceae</taxon>
        <taxon>Racocetra</taxon>
    </lineage>
</organism>
<dbReference type="Proteomes" id="UP000789920">
    <property type="component" value="Unassembled WGS sequence"/>
</dbReference>
<keyword evidence="2" id="KW-1185">Reference proteome</keyword>
<proteinExistence type="predicted"/>
<dbReference type="EMBL" id="CAJVQC010091103">
    <property type="protein sequence ID" value="CAG8825797.1"/>
    <property type="molecule type" value="Genomic_DNA"/>
</dbReference>
<comment type="caution">
    <text evidence="1">The sequence shown here is derived from an EMBL/GenBank/DDBJ whole genome shotgun (WGS) entry which is preliminary data.</text>
</comment>
<protein>
    <submittedName>
        <fullName evidence="1">24238_t:CDS:1</fullName>
    </submittedName>
</protein>
<sequence length="96" mass="10645">DACMCLCVKASNQTLSFSLPTGPESSLRIHHFLALIECNTSVSPLIVCGFYYLLLLITTYYCNVCLVCLAASQMYTPLVMTQEILLGFVHDSSRKD</sequence>
<accession>A0ACA9S576</accession>
<evidence type="ECO:0000313" key="1">
    <source>
        <dbReference type="EMBL" id="CAG8825797.1"/>
    </source>
</evidence>
<feature type="non-terminal residue" evidence="1">
    <location>
        <position position="1"/>
    </location>
</feature>
<reference evidence="1" key="1">
    <citation type="submission" date="2021-06" db="EMBL/GenBank/DDBJ databases">
        <authorList>
            <person name="Kallberg Y."/>
            <person name="Tangrot J."/>
            <person name="Rosling A."/>
        </authorList>
    </citation>
    <scope>NUCLEOTIDE SEQUENCE</scope>
    <source>
        <strain evidence="1">MA461A</strain>
    </source>
</reference>